<evidence type="ECO:0000313" key="2">
    <source>
        <dbReference type="EMBL" id="KAJ4127050.1"/>
    </source>
</evidence>
<protein>
    <submittedName>
        <fullName evidence="2">Uncharacterized protein</fullName>
    </submittedName>
</protein>
<accession>A0ABQ8R4Z9</accession>
<feature type="region of interest" description="Disordered" evidence="1">
    <location>
        <begin position="124"/>
        <end position="206"/>
    </location>
</feature>
<organism evidence="2 3">
    <name type="scientific">Fusarium equiseti</name>
    <name type="common">Fusarium scirpi</name>
    <dbReference type="NCBI Taxonomy" id="61235"/>
    <lineage>
        <taxon>Eukaryota</taxon>
        <taxon>Fungi</taxon>
        <taxon>Dikarya</taxon>
        <taxon>Ascomycota</taxon>
        <taxon>Pezizomycotina</taxon>
        <taxon>Sordariomycetes</taxon>
        <taxon>Hypocreomycetidae</taxon>
        <taxon>Hypocreales</taxon>
        <taxon>Nectriaceae</taxon>
        <taxon>Fusarium</taxon>
        <taxon>Fusarium incarnatum-equiseti species complex</taxon>
    </lineage>
</organism>
<sequence length="206" mass="22875">MSAIELDTDPEDREPPEEWDDVCRMDVRQALSSPGHQHALPDPAITAEPSNTQELSNISPGRMYETLWSARAIQNVDNDFQLVEAAMPPSVRRSGTAYMPGAIMMNPVAVQQARDEHHGSMADLMEEQGSPQPRRSTGSPIPEILDRSSGPLCAQSQAEIARTGLRDAREEFRHNADCEESNSDSTEPLSDNASEHRPAKRRRTQF</sequence>
<feature type="compositionally biased region" description="Polar residues" evidence="1">
    <location>
        <begin position="183"/>
        <end position="192"/>
    </location>
</feature>
<name>A0ABQ8R4Z9_FUSEQ</name>
<dbReference type="Proteomes" id="UP001152024">
    <property type="component" value="Unassembled WGS sequence"/>
</dbReference>
<feature type="compositionally biased region" description="Polar residues" evidence="1">
    <location>
        <begin position="129"/>
        <end position="139"/>
    </location>
</feature>
<evidence type="ECO:0000256" key="1">
    <source>
        <dbReference type="SAM" id="MobiDB-lite"/>
    </source>
</evidence>
<feature type="compositionally biased region" description="Basic and acidic residues" evidence="1">
    <location>
        <begin position="164"/>
        <end position="177"/>
    </location>
</feature>
<gene>
    <name evidence="2" type="ORF">NW768_008672</name>
</gene>
<reference evidence="2" key="1">
    <citation type="submission" date="2022-09" db="EMBL/GenBank/DDBJ databases">
        <title>Fusarium specimens isolated from Avocado Roots.</title>
        <authorList>
            <person name="Stajich J."/>
            <person name="Roper C."/>
            <person name="Heimlech-Rivalta G."/>
        </authorList>
    </citation>
    <scope>NUCLEOTIDE SEQUENCE</scope>
    <source>
        <strain evidence="2">CF00095</strain>
    </source>
</reference>
<comment type="caution">
    <text evidence="2">The sequence shown here is derived from an EMBL/GenBank/DDBJ whole genome shotgun (WGS) entry which is preliminary data.</text>
</comment>
<proteinExistence type="predicted"/>
<evidence type="ECO:0000313" key="3">
    <source>
        <dbReference type="Proteomes" id="UP001152024"/>
    </source>
</evidence>
<dbReference type="EMBL" id="JAOQBH010000013">
    <property type="protein sequence ID" value="KAJ4127050.1"/>
    <property type="molecule type" value="Genomic_DNA"/>
</dbReference>
<keyword evidence="3" id="KW-1185">Reference proteome</keyword>
<feature type="region of interest" description="Disordered" evidence="1">
    <location>
        <begin position="30"/>
        <end position="51"/>
    </location>
</feature>